<evidence type="ECO:0000256" key="1">
    <source>
        <dbReference type="ARBA" id="ARBA00009437"/>
    </source>
</evidence>
<dbReference type="CDD" id="cd08422">
    <property type="entry name" value="PBP2_CrgA_like"/>
    <property type="match status" value="1"/>
</dbReference>
<dbReference type="Gene3D" id="3.40.190.290">
    <property type="match status" value="1"/>
</dbReference>
<dbReference type="PANTHER" id="PTHR30537:SF21">
    <property type="entry name" value="HTH-TYPE TRANSCRIPTIONAL REGULATOR SINR-RELATED"/>
    <property type="match status" value="1"/>
</dbReference>
<dbReference type="EMBL" id="FIZX01000001">
    <property type="protein sequence ID" value="CZF77648.1"/>
    <property type="molecule type" value="Genomic_DNA"/>
</dbReference>
<organism evidence="6 7">
    <name type="scientific">Grimontia celer</name>
    <dbReference type="NCBI Taxonomy" id="1796497"/>
    <lineage>
        <taxon>Bacteria</taxon>
        <taxon>Pseudomonadati</taxon>
        <taxon>Pseudomonadota</taxon>
        <taxon>Gammaproteobacteria</taxon>
        <taxon>Vibrionales</taxon>
        <taxon>Vibrionaceae</taxon>
        <taxon>Grimontia</taxon>
    </lineage>
</organism>
<keyword evidence="4" id="KW-0804">Transcription</keyword>
<dbReference type="Gene3D" id="1.10.10.10">
    <property type="entry name" value="Winged helix-like DNA-binding domain superfamily/Winged helix DNA-binding domain"/>
    <property type="match status" value="1"/>
</dbReference>
<dbReference type="GO" id="GO:0043565">
    <property type="term" value="F:sequence-specific DNA binding"/>
    <property type="evidence" value="ECO:0007669"/>
    <property type="project" value="TreeGrafter"/>
</dbReference>
<dbReference type="SUPFAM" id="SSF46785">
    <property type="entry name" value="Winged helix' DNA-binding domain"/>
    <property type="match status" value="1"/>
</dbReference>
<dbReference type="Pfam" id="PF03466">
    <property type="entry name" value="LysR_substrate"/>
    <property type="match status" value="1"/>
</dbReference>
<proteinExistence type="inferred from homology"/>
<dbReference type="Pfam" id="PF00126">
    <property type="entry name" value="HTH_1"/>
    <property type="match status" value="1"/>
</dbReference>
<dbReference type="PANTHER" id="PTHR30537">
    <property type="entry name" value="HTH-TYPE TRANSCRIPTIONAL REGULATOR"/>
    <property type="match status" value="1"/>
</dbReference>
<dbReference type="FunFam" id="3.40.190.290:FF:000001">
    <property type="entry name" value="Transcriptional regulator, LysR family"/>
    <property type="match status" value="1"/>
</dbReference>
<dbReference type="GO" id="GO:0006351">
    <property type="term" value="P:DNA-templated transcription"/>
    <property type="evidence" value="ECO:0007669"/>
    <property type="project" value="TreeGrafter"/>
</dbReference>
<gene>
    <name evidence="6" type="primary">dmlR_3</name>
    <name evidence="6" type="ORF">GCE9029_00333</name>
</gene>
<evidence type="ECO:0000259" key="5">
    <source>
        <dbReference type="PROSITE" id="PS50931"/>
    </source>
</evidence>
<evidence type="ECO:0000256" key="4">
    <source>
        <dbReference type="ARBA" id="ARBA00023163"/>
    </source>
</evidence>
<name>A0A128ESP3_9GAMM</name>
<evidence type="ECO:0000256" key="3">
    <source>
        <dbReference type="ARBA" id="ARBA00023125"/>
    </source>
</evidence>
<dbReference type="Proteomes" id="UP000071641">
    <property type="component" value="Unassembled WGS sequence"/>
</dbReference>
<keyword evidence="3" id="KW-0238">DNA-binding</keyword>
<dbReference type="AlphaFoldDB" id="A0A128ESP3"/>
<dbReference type="PROSITE" id="PS50931">
    <property type="entry name" value="HTH_LYSR"/>
    <property type="match status" value="1"/>
</dbReference>
<feature type="domain" description="HTH lysR-type" evidence="5">
    <location>
        <begin position="1"/>
        <end position="49"/>
    </location>
</feature>
<reference evidence="7" key="1">
    <citation type="submission" date="2016-02" db="EMBL/GenBank/DDBJ databases">
        <authorList>
            <person name="Rodrigo-Torres Lidia"/>
            <person name="Arahal R.David."/>
        </authorList>
    </citation>
    <scope>NUCLEOTIDE SEQUENCE [LARGE SCALE GENOMIC DNA]</scope>
    <source>
        <strain evidence="7">CECT 9029</strain>
    </source>
</reference>
<dbReference type="InterPro" id="IPR000847">
    <property type="entry name" value="LysR_HTH_N"/>
</dbReference>
<evidence type="ECO:0000256" key="2">
    <source>
        <dbReference type="ARBA" id="ARBA00023015"/>
    </source>
</evidence>
<protein>
    <submittedName>
        <fullName evidence="6">HTH-type transcriptional regulator DmlR</fullName>
    </submittedName>
</protein>
<dbReference type="STRING" id="1796497.GCE9029_00333"/>
<dbReference type="GO" id="GO:0003700">
    <property type="term" value="F:DNA-binding transcription factor activity"/>
    <property type="evidence" value="ECO:0007669"/>
    <property type="project" value="InterPro"/>
</dbReference>
<keyword evidence="2" id="KW-0805">Transcription regulation</keyword>
<dbReference type="InterPro" id="IPR036388">
    <property type="entry name" value="WH-like_DNA-bd_sf"/>
</dbReference>
<keyword evidence="7" id="KW-1185">Reference proteome</keyword>
<comment type="similarity">
    <text evidence="1">Belongs to the LysR transcriptional regulatory family.</text>
</comment>
<dbReference type="InterPro" id="IPR058163">
    <property type="entry name" value="LysR-type_TF_proteobact-type"/>
</dbReference>
<evidence type="ECO:0000313" key="6">
    <source>
        <dbReference type="EMBL" id="CZF77648.1"/>
    </source>
</evidence>
<accession>A0A128ESP3</accession>
<dbReference type="InterPro" id="IPR005119">
    <property type="entry name" value="LysR_subst-bd"/>
</dbReference>
<dbReference type="InterPro" id="IPR036390">
    <property type="entry name" value="WH_DNA-bd_sf"/>
</dbReference>
<sequence length="286" mass="31636">METARHGSLSEVARQMDMTPAATSAAVKRLEAEIGAPLFVRSTRHLRLTQDGEAFLKHCEQAVALIEDSAEAIRSGASVIRGTLMLSAPSDLGRNALLGWMDEFMAIHPEIEIRLQLSDRIANIYNQPVDLALRYGEPPDSSLIALPIYSENCRVLCASPAYLEQHGKPDSPEDLKHHQCLRFMVGETIQSQWPFWKDDVYASVGVKGNRTSDDGEAVTRWALAGHGIAYKSKLDIKPLLDSGDLVHVCPDWKGQHAPLNLMCADRRLLSPAVKALQVFLTEKCQQ</sequence>
<evidence type="ECO:0000313" key="7">
    <source>
        <dbReference type="Proteomes" id="UP000071641"/>
    </source>
</evidence>
<dbReference type="SUPFAM" id="SSF53850">
    <property type="entry name" value="Periplasmic binding protein-like II"/>
    <property type="match status" value="1"/>
</dbReference>